<dbReference type="SFLD" id="SFLDG01135">
    <property type="entry name" value="C1.5.6:_HAD__Beta-PGM__Phospha"/>
    <property type="match status" value="1"/>
</dbReference>
<reference evidence="4 5" key="1">
    <citation type="submission" date="2023-02" db="EMBL/GenBank/DDBJ databases">
        <title>Bacterial whole genome sequence for Curvibacter sp. HBC28.</title>
        <authorList>
            <person name="Le V."/>
            <person name="Ko S.-R."/>
            <person name="Ahn C.-Y."/>
            <person name="Oh H.-M."/>
        </authorList>
    </citation>
    <scope>NUCLEOTIDE SEQUENCE [LARGE SCALE GENOMIC DNA]</scope>
    <source>
        <strain evidence="4 5">HBC28</strain>
    </source>
</reference>
<dbReference type="Gene3D" id="3.40.50.1000">
    <property type="entry name" value="HAD superfamily/HAD-like"/>
    <property type="match status" value="1"/>
</dbReference>
<dbReference type="EMBL" id="JAQSIO010000001">
    <property type="protein sequence ID" value="MDD0813654.1"/>
    <property type="molecule type" value="Genomic_DNA"/>
</dbReference>
<sequence length="237" mass="26113">MDKRRAPAAHNAPQAVLFDAYGTLFDVDSVALLAEQLYPGQGLALSRLWRDKQIEYTHLASASDQGAHYQAFWSLTQAALRYAAARLGLALPPVREQQFMNQYRALSTFPETRDVLKTLKERGVCTGILSNGDPEMLAVAVRSAGLEPWLDHLISVDTVRRYKPHPDCYALGPQHSGVAARDTLFVSSNGWDALGATWFGYTTLWVNRQGLPPEQIGPAPSRTGSSLREVLDFFPAG</sequence>
<dbReference type="Gene3D" id="1.10.150.240">
    <property type="entry name" value="Putative phosphatase, domain 2"/>
    <property type="match status" value="1"/>
</dbReference>
<dbReference type="NCBIfam" id="TIGR01493">
    <property type="entry name" value="HAD-SF-IA-v2"/>
    <property type="match status" value="1"/>
</dbReference>
<keyword evidence="5" id="KW-1185">Reference proteome</keyword>
<dbReference type="Proteomes" id="UP001528672">
    <property type="component" value="Unassembled WGS sequence"/>
</dbReference>
<comment type="catalytic activity">
    <reaction evidence="3">
        <text>an (S)-2-haloacid + H2O = a (2R)-2-hydroxycarboxylate + a halide anion + H(+)</text>
        <dbReference type="Rhea" id="RHEA:11192"/>
        <dbReference type="ChEBI" id="CHEBI:15377"/>
        <dbReference type="ChEBI" id="CHEBI:15378"/>
        <dbReference type="ChEBI" id="CHEBI:16042"/>
        <dbReference type="ChEBI" id="CHEBI:58314"/>
        <dbReference type="ChEBI" id="CHEBI:137405"/>
        <dbReference type="EC" id="3.8.1.2"/>
    </reaction>
</comment>
<evidence type="ECO:0000313" key="4">
    <source>
        <dbReference type="EMBL" id="MDD0813654.1"/>
    </source>
</evidence>
<dbReference type="PANTHER" id="PTHR43316">
    <property type="entry name" value="HYDROLASE, HALOACID DELAHOGENASE-RELATED"/>
    <property type="match status" value="1"/>
</dbReference>
<evidence type="ECO:0000256" key="3">
    <source>
        <dbReference type="RuleBase" id="RU368077"/>
    </source>
</evidence>
<dbReference type="SUPFAM" id="SSF56784">
    <property type="entry name" value="HAD-like"/>
    <property type="match status" value="1"/>
</dbReference>
<dbReference type="EC" id="3.8.1.2" evidence="3"/>
<dbReference type="InterPro" id="IPR006328">
    <property type="entry name" value="2-HAD"/>
</dbReference>
<dbReference type="RefSeq" id="WP_273925172.1">
    <property type="nucleotide sequence ID" value="NZ_JAQSIO010000001.1"/>
</dbReference>
<proteinExistence type="inferred from homology"/>
<organism evidence="4 5">
    <name type="scientific">Curvibacter microcysteis</name>
    <dbReference type="NCBI Taxonomy" id="3026419"/>
    <lineage>
        <taxon>Bacteria</taxon>
        <taxon>Pseudomonadati</taxon>
        <taxon>Pseudomonadota</taxon>
        <taxon>Betaproteobacteria</taxon>
        <taxon>Burkholderiales</taxon>
        <taxon>Comamonadaceae</taxon>
        <taxon>Curvibacter</taxon>
    </lineage>
</organism>
<dbReference type="InterPro" id="IPR051540">
    <property type="entry name" value="S-2-haloacid_dehalogenase"/>
</dbReference>
<dbReference type="Pfam" id="PF00702">
    <property type="entry name" value="Hydrolase"/>
    <property type="match status" value="1"/>
</dbReference>
<evidence type="ECO:0000313" key="5">
    <source>
        <dbReference type="Proteomes" id="UP001528672"/>
    </source>
</evidence>
<comment type="function">
    <text evidence="3">Catalyzes the hydrolytic dehalogenation of small (S)-2-haloalkanoic acids to yield the corresponding (R)-2-hydroxyalkanoic acids.</text>
</comment>
<dbReference type="InterPro" id="IPR006439">
    <property type="entry name" value="HAD-SF_hydro_IA"/>
</dbReference>
<dbReference type="SFLD" id="SFLDG01129">
    <property type="entry name" value="C1.5:_HAD__Beta-PGM__Phosphata"/>
    <property type="match status" value="1"/>
</dbReference>
<dbReference type="NCBIfam" id="TIGR01428">
    <property type="entry name" value="HAD_type_II"/>
    <property type="match status" value="1"/>
</dbReference>
<accession>A0ABT5MAP2</accession>
<gene>
    <name evidence="4" type="ORF">PSQ39_03340</name>
</gene>
<dbReference type="PRINTS" id="PR00413">
    <property type="entry name" value="HADHALOGNASE"/>
</dbReference>
<dbReference type="InterPro" id="IPR036412">
    <property type="entry name" value="HAD-like_sf"/>
</dbReference>
<dbReference type="CDD" id="cd02588">
    <property type="entry name" value="HAD_L2-DEX"/>
    <property type="match status" value="1"/>
</dbReference>
<keyword evidence="2 3" id="KW-0378">Hydrolase</keyword>
<evidence type="ECO:0000256" key="2">
    <source>
        <dbReference type="ARBA" id="ARBA00022801"/>
    </source>
</evidence>
<protein>
    <recommendedName>
        <fullName evidence="3">(S)-2-haloacid dehalogenase</fullName>
        <ecNumber evidence="3">3.8.1.2</ecNumber>
    </recommendedName>
    <alternativeName>
        <fullName evidence="3">2-haloalkanoic acid dehalogenase</fullName>
    </alternativeName>
    <alternativeName>
        <fullName evidence="3">Halocarboxylic acid halidohydrolase</fullName>
    </alternativeName>
    <alternativeName>
        <fullName evidence="3">L-2-haloacid dehalogenase</fullName>
    </alternativeName>
</protein>
<dbReference type="InterPro" id="IPR023214">
    <property type="entry name" value="HAD_sf"/>
</dbReference>
<comment type="similarity">
    <text evidence="1 3">Belongs to the HAD-like hydrolase superfamily. S-2-haloalkanoic acid dehalogenase family.</text>
</comment>
<dbReference type="InterPro" id="IPR023198">
    <property type="entry name" value="PGP-like_dom2"/>
</dbReference>
<evidence type="ECO:0000256" key="1">
    <source>
        <dbReference type="ARBA" id="ARBA00008106"/>
    </source>
</evidence>
<dbReference type="SFLD" id="SFLDS00003">
    <property type="entry name" value="Haloacid_Dehalogenase"/>
    <property type="match status" value="1"/>
</dbReference>
<dbReference type="SFLD" id="SFLDF00045">
    <property type="entry name" value="2-haloacid_dehalogenase"/>
    <property type="match status" value="1"/>
</dbReference>
<dbReference type="PANTHER" id="PTHR43316:SF3">
    <property type="entry name" value="HALOACID DEHALOGENASE, TYPE II (AFU_ORTHOLOGUE AFUA_2G07750)-RELATED"/>
    <property type="match status" value="1"/>
</dbReference>
<comment type="caution">
    <text evidence="4">The sequence shown here is derived from an EMBL/GenBank/DDBJ whole genome shotgun (WGS) entry which is preliminary data.</text>
</comment>
<name>A0ABT5MAP2_9BURK</name>